<comment type="caution">
    <text evidence="2">The sequence shown here is derived from an EMBL/GenBank/DDBJ whole genome shotgun (WGS) entry which is preliminary data.</text>
</comment>
<gene>
    <name evidence="2" type="ORF">JOL79_17105</name>
</gene>
<dbReference type="RefSeq" id="WP_210156813.1">
    <property type="nucleotide sequence ID" value="NZ_JAFCNB010000008.1"/>
</dbReference>
<name>A0A940WLG8_9ACTN</name>
<dbReference type="GO" id="GO:0016811">
    <property type="term" value="F:hydrolase activity, acting on carbon-nitrogen (but not peptide) bonds, in linear amides"/>
    <property type="evidence" value="ECO:0007669"/>
    <property type="project" value="TreeGrafter"/>
</dbReference>
<dbReference type="InterPro" id="IPR024078">
    <property type="entry name" value="LmbE-like_dom_sf"/>
</dbReference>
<proteinExistence type="predicted"/>
<evidence type="ECO:0000256" key="1">
    <source>
        <dbReference type="ARBA" id="ARBA00022833"/>
    </source>
</evidence>
<dbReference type="InterPro" id="IPR003737">
    <property type="entry name" value="GlcNAc_PI_deacetylase-related"/>
</dbReference>
<sequence length="271" mass="29307">MQRPLTLMAVHAHPDDEVIGTGGILSAYADEGITTVLVTCTDGGQGDGPDGVKPGEPGHDEAAVAERRLAELRESVGHLGVTHVELLGYRDSGMVGWPANDHPEAFFNAPVEGAAARLAELVERYRPHVIVTYDENGGYGHPDHIQAHRIAVRAAEMTGIPDKFYYSAAPRSRMLAMVEHMKAMGMGPDFEPPDDFGTPDELVTAEIDVSAHSERKLKALRAHASQGDSAMLLAMPPEAQQLFFAAEFFTRAWSRVDAPDLEDDLFAGLRG</sequence>
<reference evidence="2" key="1">
    <citation type="submission" date="2021-02" db="EMBL/GenBank/DDBJ databases">
        <title>Draft genome sequence of Microbispora sp. RL4-1S isolated from rice leaves in Thailand.</title>
        <authorList>
            <person name="Muangham S."/>
            <person name="Duangmal K."/>
        </authorList>
    </citation>
    <scope>NUCLEOTIDE SEQUENCE</scope>
    <source>
        <strain evidence="2">RL4-1S</strain>
    </source>
</reference>
<dbReference type="SUPFAM" id="SSF102588">
    <property type="entry name" value="LmbE-like"/>
    <property type="match status" value="1"/>
</dbReference>
<dbReference type="Gene3D" id="3.40.50.10320">
    <property type="entry name" value="LmbE-like"/>
    <property type="match status" value="1"/>
</dbReference>
<dbReference type="Proteomes" id="UP000674234">
    <property type="component" value="Unassembled WGS sequence"/>
</dbReference>
<dbReference type="PANTHER" id="PTHR12993:SF26">
    <property type="entry name" value="1D-MYO-INOSITOL 2-ACETAMIDO-2-DEOXY-ALPHA-D-GLUCOPYRANOSIDE DEACETYLASE"/>
    <property type="match status" value="1"/>
</dbReference>
<evidence type="ECO:0000313" key="3">
    <source>
        <dbReference type="Proteomes" id="UP000674234"/>
    </source>
</evidence>
<keyword evidence="1" id="KW-0862">Zinc</keyword>
<keyword evidence="3" id="KW-1185">Reference proteome</keyword>
<dbReference type="GO" id="GO:0016137">
    <property type="term" value="P:glycoside metabolic process"/>
    <property type="evidence" value="ECO:0007669"/>
    <property type="project" value="UniProtKB-ARBA"/>
</dbReference>
<protein>
    <submittedName>
        <fullName evidence="2">PIG-L family deacetylase</fullName>
    </submittedName>
</protein>
<dbReference type="AlphaFoldDB" id="A0A940WLG8"/>
<accession>A0A940WLG8</accession>
<dbReference type="EMBL" id="JAFCNB010000008">
    <property type="protein sequence ID" value="MBP2705532.1"/>
    <property type="molecule type" value="Genomic_DNA"/>
</dbReference>
<evidence type="ECO:0000313" key="2">
    <source>
        <dbReference type="EMBL" id="MBP2705532.1"/>
    </source>
</evidence>
<dbReference type="PANTHER" id="PTHR12993">
    <property type="entry name" value="N-ACETYLGLUCOSAMINYL-PHOSPHATIDYLINOSITOL DE-N-ACETYLASE-RELATED"/>
    <property type="match status" value="1"/>
</dbReference>
<organism evidence="2 3">
    <name type="scientific">Microbispora oryzae</name>
    <dbReference type="NCBI Taxonomy" id="2806554"/>
    <lineage>
        <taxon>Bacteria</taxon>
        <taxon>Bacillati</taxon>
        <taxon>Actinomycetota</taxon>
        <taxon>Actinomycetes</taxon>
        <taxon>Streptosporangiales</taxon>
        <taxon>Streptosporangiaceae</taxon>
        <taxon>Microbispora</taxon>
    </lineage>
</organism>
<dbReference type="Pfam" id="PF02585">
    <property type="entry name" value="PIG-L"/>
    <property type="match status" value="1"/>
</dbReference>